<accession>A0A318KF30</accession>
<dbReference type="GO" id="GO:0005829">
    <property type="term" value="C:cytosol"/>
    <property type="evidence" value="ECO:0007669"/>
    <property type="project" value="TreeGrafter"/>
</dbReference>
<dbReference type="InterPro" id="IPR020845">
    <property type="entry name" value="AMP-binding_CS"/>
</dbReference>
<dbReference type="Gene3D" id="3.30.70.250">
    <property type="entry name" value="Malonyl-CoA ACP transacylase, ACP-binding"/>
    <property type="match status" value="1"/>
</dbReference>
<sequence>MNKTAFVFPGQGAQRLGMGVQLAERHPDAARIFDVVSEAAGVDLLSICRDGPEEMLAQTEITQPALLAVGLASYEVTRTAVPAPHFFAGQSLGEYTALAAAGSLTVADAAALVRRRGELMKSATAGRDVGMVAVLGLSFEEVAELCAAAAPLGVCAPALHNSRTQTVVAGDVAALENVASAAESAGAQMKWLPVSSAFHTALLAPIVDEFAALLDETVLYPPSAPIISNTTARPTRDPVELKLRLREQLCHTVQWSKTLDALAAYGVDTIVSMSPGATSKGRPRRAGITRISADALPPERLAEYRAVPSECAARYRAAGFWRDDPIYADIRAHDPDRLAVIDAAEGLTYGELLARAEATAHGLLDLGVAPRDRVLVQLGNTAAFVVAALALWRIRAVPVLLLPTTGRLDVQHVAEASGAVALIAESAPMRRGQGLDVARAVTAGCGAIRRLIVVGAADLAPGEIAFTDLAAGPERALPDHPMGSDLAMLLLSGGTTGRPKLIPRTHQDYRYNIRVSSEICGFGSDTVYLAALPVAHNFALGCPGVLGALTVGGTAVLAPDRYPHTLLDRLMEFDVTATALVPTLATEIAELAAATGVRPKALRLLQVGGARLLPSPARLLLHQFPGTTLQQVYGMAEGLLNFTRLDDRRDVVVFTQGAPASPADELRVVGPDGLPVALGYVGELLTRGPYTIAGYFNGGPSGEAAFDDEGFYRTGDLVRQTPTGYLVVEGRLRDAVNRGGDVISAAAVEDALLRHPAIRQAAVIGVPHESLGETLCAIVSLRDGHSIELRSLRTYLAGEGLGSQQLPEDLVVRAELPVTALGKPDKAVLRRLTTLEPVT</sequence>
<reference evidence="2 3" key="1">
    <citation type="submission" date="2018-05" db="EMBL/GenBank/DDBJ databases">
        <title>Genomic Encyclopedia of Type Strains, Phase IV (KMG-IV): sequencing the most valuable type-strain genomes for metagenomic binning, comparative biology and taxonomic classification.</title>
        <authorList>
            <person name="Goeker M."/>
        </authorList>
    </citation>
    <scope>NUCLEOTIDE SEQUENCE [LARGE SCALE GENOMIC DNA]</scope>
    <source>
        <strain evidence="2 3">DSM 44704</strain>
    </source>
</reference>
<evidence type="ECO:0000259" key="1">
    <source>
        <dbReference type="SMART" id="SM00827"/>
    </source>
</evidence>
<dbReference type="RefSeq" id="WP_051186294.1">
    <property type="nucleotide sequence ID" value="NZ_QJKF01000001.1"/>
</dbReference>
<dbReference type="Gene3D" id="3.30.300.30">
    <property type="match status" value="1"/>
</dbReference>
<dbReference type="Proteomes" id="UP000247569">
    <property type="component" value="Unassembled WGS sequence"/>
</dbReference>
<dbReference type="InterPro" id="IPR016035">
    <property type="entry name" value="Acyl_Trfase/lysoPLipase"/>
</dbReference>
<dbReference type="PANTHER" id="PTHR42681">
    <property type="entry name" value="MALONYL-COA-ACYL CARRIER PROTEIN TRANSACYLASE, MITOCHONDRIAL"/>
    <property type="match status" value="1"/>
</dbReference>
<organism evidence="2 3">
    <name type="scientific">Nocardia tenerifensis</name>
    <dbReference type="NCBI Taxonomy" id="228006"/>
    <lineage>
        <taxon>Bacteria</taxon>
        <taxon>Bacillati</taxon>
        <taxon>Actinomycetota</taxon>
        <taxon>Actinomycetes</taxon>
        <taxon>Mycobacteriales</taxon>
        <taxon>Nocardiaceae</taxon>
        <taxon>Nocardia</taxon>
    </lineage>
</organism>
<dbReference type="InterPro" id="IPR001227">
    <property type="entry name" value="Ac_transferase_dom_sf"/>
</dbReference>
<dbReference type="Gene3D" id="3.40.50.12780">
    <property type="entry name" value="N-terminal domain of ligase-like"/>
    <property type="match status" value="1"/>
</dbReference>
<dbReference type="Pfam" id="PF13193">
    <property type="entry name" value="AMP-binding_C"/>
    <property type="match status" value="1"/>
</dbReference>
<dbReference type="InterPro" id="IPR014043">
    <property type="entry name" value="Acyl_transferase_dom"/>
</dbReference>
<dbReference type="SUPFAM" id="SSF55048">
    <property type="entry name" value="Probable ACP-binding domain of malonyl-CoA ACP transacylase"/>
    <property type="match status" value="1"/>
</dbReference>
<dbReference type="OrthoDB" id="9778690at2"/>
<feature type="domain" description="Malonyl-CoA:ACP transacylase (MAT)" evidence="1">
    <location>
        <begin position="7"/>
        <end position="277"/>
    </location>
</feature>
<dbReference type="InterPro" id="IPR016036">
    <property type="entry name" value="Malonyl_transacylase_ACP-bd"/>
</dbReference>
<dbReference type="GO" id="GO:0004314">
    <property type="term" value="F:[acyl-carrier-protein] S-malonyltransferase activity"/>
    <property type="evidence" value="ECO:0007669"/>
    <property type="project" value="TreeGrafter"/>
</dbReference>
<comment type="caution">
    <text evidence="2">The sequence shown here is derived from an EMBL/GenBank/DDBJ whole genome shotgun (WGS) entry which is preliminary data.</text>
</comment>
<evidence type="ECO:0000313" key="3">
    <source>
        <dbReference type="Proteomes" id="UP000247569"/>
    </source>
</evidence>
<dbReference type="Pfam" id="PF00501">
    <property type="entry name" value="AMP-binding"/>
    <property type="match status" value="1"/>
</dbReference>
<proteinExistence type="predicted"/>
<dbReference type="InterPro" id="IPR045851">
    <property type="entry name" value="AMP-bd_C_sf"/>
</dbReference>
<evidence type="ECO:0000313" key="2">
    <source>
        <dbReference type="EMBL" id="PXX71555.1"/>
    </source>
</evidence>
<name>A0A318KF30_9NOCA</name>
<dbReference type="InterPro" id="IPR050858">
    <property type="entry name" value="Mal-CoA-ACP_Trans/PKS_FabD"/>
</dbReference>
<dbReference type="EMBL" id="QJKF01000001">
    <property type="protein sequence ID" value="PXX71555.1"/>
    <property type="molecule type" value="Genomic_DNA"/>
</dbReference>
<dbReference type="InterPro" id="IPR042099">
    <property type="entry name" value="ANL_N_sf"/>
</dbReference>
<dbReference type="GO" id="GO:0006633">
    <property type="term" value="P:fatty acid biosynthetic process"/>
    <property type="evidence" value="ECO:0007669"/>
    <property type="project" value="TreeGrafter"/>
</dbReference>
<keyword evidence="3" id="KW-1185">Reference proteome</keyword>
<dbReference type="InterPro" id="IPR000873">
    <property type="entry name" value="AMP-dep_synth/lig_dom"/>
</dbReference>
<dbReference type="SMART" id="SM00827">
    <property type="entry name" value="PKS_AT"/>
    <property type="match status" value="1"/>
</dbReference>
<dbReference type="Gene3D" id="3.40.366.10">
    <property type="entry name" value="Malonyl-Coenzyme A Acyl Carrier Protein, domain 2"/>
    <property type="match status" value="1"/>
</dbReference>
<dbReference type="InterPro" id="IPR025110">
    <property type="entry name" value="AMP-bd_C"/>
</dbReference>
<keyword evidence="2" id="KW-0436">Ligase</keyword>
<gene>
    <name evidence="2" type="ORF">DFR70_101989</name>
</gene>
<dbReference type="SUPFAM" id="SSF56801">
    <property type="entry name" value="Acetyl-CoA synthetase-like"/>
    <property type="match status" value="1"/>
</dbReference>
<dbReference type="AlphaFoldDB" id="A0A318KF30"/>
<dbReference type="Pfam" id="PF00698">
    <property type="entry name" value="Acyl_transf_1"/>
    <property type="match status" value="1"/>
</dbReference>
<dbReference type="PANTHER" id="PTHR42681:SF6">
    <property type="entry name" value="BLL0263 PROTEIN"/>
    <property type="match status" value="1"/>
</dbReference>
<protein>
    <submittedName>
        <fullName evidence="2">Malonyl CoA-acyl carrier protein transacylase/2,3-dihydroxybenzoate-AMP ligase,TIGR02275</fullName>
    </submittedName>
</protein>
<dbReference type="GO" id="GO:0016874">
    <property type="term" value="F:ligase activity"/>
    <property type="evidence" value="ECO:0007669"/>
    <property type="project" value="UniProtKB-KW"/>
</dbReference>
<dbReference type="SUPFAM" id="SSF52151">
    <property type="entry name" value="FabD/lysophospholipase-like"/>
    <property type="match status" value="1"/>
</dbReference>
<dbReference type="PROSITE" id="PS00455">
    <property type="entry name" value="AMP_BINDING"/>
    <property type="match status" value="1"/>
</dbReference>